<organism evidence="1 2">
    <name type="scientific">Papaver somniferum</name>
    <name type="common">Opium poppy</name>
    <dbReference type="NCBI Taxonomy" id="3469"/>
    <lineage>
        <taxon>Eukaryota</taxon>
        <taxon>Viridiplantae</taxon>
        <taxon>Streptophyta</taxon>
        <taxon>Embryophyta</taxon>
        <taxon>Tracheophyta</taxon>
        <taxon>Spermatophyta</taxon>
        <taxon>Magnoliopsida</taxon>
        <taxon>Ranunculales</taxon>
        <taxon>Papaveraceae</taxon>
        <taxon>Papaveroideae</taxon>
        <taxon>Papaver</taxon>
    </lineage>
</organism>
<evidence type="ECO:0000313" key="2">
    <source>
        <dbReference type="Proteomes" id="UP000316621"/>
    </source>
</evidence>
<keyword evidence="2" id="KW-1185">Reference proteome</keyword>
<dbReference type="AlphaFoldDB" id="A0A4Y7L5L1"/>
<dbReference type="Proteomes" id="UP000316621">
    <property type="component" value="Chromosome 10"/>
</dbReference>
<reference evidence="1 2" key="1">
    <citation type="journal article" date="2018" name="Science">
        <title>The opium poppy genome and morphinan production.</title>
        <authorList>
            <person name="Guo L."/>
            <person name="Winzer T."/>
            <person name="Yang X."/>
            <person name="Li Y."/>
            <person name="Ning Z."/>
            <person name="He Z."/>
            <person name="Teodor R."/>
            <person name="Lu Y."/>
            <person name="Bowser T.A."/>
            <person name="Graham I.A."/>
            <person name="Ye K."/>
        </authorList>
    </citation>
    <scope>NUCLEOTIDE SEQUENCE [LARGE SCALE GENOMIC DNA]</scope>
    <source>
        <strain evidence="2">cv. HN1</strain>
        <tissue evidence="1">Leaves</tissue>
    </source>
</reference>
<sequence length="89" mass="9962">MGQIMNKGIHQFLPSLQDFTDFGLKLYLPSWYVNSAAAESDPDTHEDIRPTNKVGNYDISLNDYGTDTTELRDIPSLAASDLEKSPQQN</sequence>
<dbReference type="EMBL" id="CM010724">
    <property type="protein sequence ID" value="RZC80476.1"/>
    <property type="molecule type" value="Genomic_DNA"/>
</dbReference>
<gene>
    <name evidence="1" type="ORF">C5167_043045</name>
</gene>
<evidence type="ECO:0000313" key="1">
    <source>
        <dbReference type="EMBL" id="RZC80476.1"/>
    </source>
</evidence>
<name>A0A4Y7L5L1_PAPSO</name>
<dbReference type="Gramene" id="RZC80476">
    <property type="protein sequence ID" value="RZC80476"/>
    <property type="gene ID" value="C5167_043045"/>
</dbReference>
<accession>A0A4Y7L5L1</accession>
<proteinExistence type="predicted"/>
<protein>
    <submittedName>
        <fullName evidence="1">Uncharacterized protein</fullName>
    </submittedName>
</protein>